<dbReference type="Proteomes" id="UP000727456">
    <property type="component" value="Unassembled WGS sequence"/>
</dbReference>
<reference evidence="1 2" key="1">
    <citation type="submission" date="2020-03" db="EMBL/GenBank/DDBJ databases">
        <title>Genomic Encyclopedia of Type Strains, Phase III (KMG-III): the genomes of soil and plant-associated and newly described type strains.</title>
        <authorList>
            <person name="Whitman W."/>
        </authorList>
    </citation>
    <scope>NUCLEOTIDE SEQUENCE [LARGE SCALE GENOMIC DNA]</scope>
    <source>
        <strain evidence="1 2">CECT 8804</strain>
    </source>
</reference>
<dbReference type="EMBL" id="JAAOZC010000002">
    <property type="protein sequence ID" value="NIJ07423.1"/>
    <property type="molecule type" value="Genomic_DNA"/>
</dbReference>
<comment type="caution">
    <text evidence="1">The sequence shown here is derived from an EMBL/GenBank/DDBJ whole genome shotgun (WGS) entry which is preliminary data.</text>
</comment>
<gene>
    <name evidence="1" type="ORF">FHS31_001019</name>
</gene>
<dbReference type="InterPro" id="IPR011013">
    <property type="entry name" value="Gal_mutarotase_sf_dom"/>
</dbReference>
<dbReference type="PANTHER" id="PTHR11122">
    <property type="entry name" value="APOSPORY-ASSOCIATED PROTEIN C-RELATED"/>
    <property type="match status" value="1"/>
</dbReference>
<dbReference type="InterPro" id="IPR037481">
    <property type="entry name" value="LacX"/>
</dbReference>
<dbReference type="Pfam" id="PF01263">
    <property type="entry name" value="Aldose_epim"/>
    <property type="match status" value="1"/>
</dbReference>
<dbReference type="InterPro" id="IPR008183">
    <property type="entry name" value="Aldose_1/G6P_1-epimerase"/>
</dbReference>
<organism evidence="1 2">
    <name type="scientific">Sphingomonas vulcanisoli</name>
    <dbReference type="NCBI Taxonomy" id="1658060"/>
    <lineage>
        <taxon>Bacteria</taxon>
        <taxon>Pseudomonadati</taxon>
        <taxon>Pseudomonadota</taxon>
        <taxon>Alphaproteobacteria</taxon>
        <taxon>Sphingomonadales</taxon>
        <taxon>Sphingomonadaceae</taxon>
        <taxon>Sphingomonas</taxon>
    </lineage>
</organism>
<dbReference type="RefSeq" id="WP_167072287.1">
    <property type="nucleotide sequence ID" value="NZ_JAAOZC010000002.1"/>
</dbReference>
<dbReference type="SUPFAM" id="SSF74650">
    <property type="entry name" value="Galactose mutarotase-like"/>
    <property type="match status" value="1"/>
</dbReference>
<dbReference type="CDD" id="cd09024">
    <property type="entry name" value="Aldose_epim_lacX"/>
    <property type="match status" value="1"/>
</dbReference>
<dbReference type="InterPro" id="IPR014718">
    <property type="entry name" value="GH-type_carb-bd"/>
</dbReference>
<accession>A0ABX0TPG4</accession>
<dbReference type="Gene3D" id="2.70.98.10">
    <property type="match status" value="1"/>
</dbReference>
<dbReference type="PANTHER" id="PTHR11122:SF13">
    <property type="entry name" value="GLUCOSE-6-PHOSPHATE 1-EPIMERASE"/>
    <property type="match status" value="1"/>
</dbReference>
<evidence type="ECO:0000313" key="1">
    <source>
        <dbReference type="EMBL" id="NIJ07423.1"/>
    </source>
</evidence>
<name>A0ABX0TPG4_9SPHN</name>
<keyword evidence="2" id="KW-1185">Reference proteome</keyword>
<evidence type="ECO:0000313" key="2">
    <source>
        <dbReference type="Proteomes" id="UP000727456"/>
    </source>
</evidence>
<protein>
    <submittedName>
        <fullName evidence="1">Galactose mutarotase-like enzyme</fullName>
    </submittedName>
</protein>
<proteinExistence type="predicted"/>
<sequence>MSEIVSIKGAGLAAEINPLGAELHALRDADGRDLLWDGDPAFWTGRAPILFPVIGCVNGGVIRVDGKEYPMAKHGFARRRHFTVIAQDEGSATFSLADDDETRKSYPFAFRLDIRFAIEGEALTLTATAHNLGDTPMPASFGFHPALRWPLPYSGARADHRIRFDAVEPEPIRRIDGDGFLRPAPVPSPIEGDTLTIRDDLFSDDAVILDAPHARGLAYGAPGTPGLRVEWDLPQLGIWTKPGAPYLCIEPWAGIADPEGFVGDIFDKPGIVAIPAGESHSFSMKIARD</sequence>